<gene>
    <name evidence="3" type="ORF">ASPTUDRAFT_48498</name>
</gene>
<reference evidence="4" key="1">
    <citation type="journal article" date="2017" name="Genome Biol.">
        <title>Comparative genomics reveals high biological diversity and specific adaptations in the industrially and medically important fungal genus Aspergillus.</title>
        <authorList>
            <person name="de Vries R.P."/>
            <person name="Riley R."/>
            <person name="Wiebenga A."/>
            <person name="Aguilar-Osorio G."/>
            <person name="Amillis S."/>
            <person name="Uchima C.A."/>
            <person name="Anderluh G."/>
            <person name="Asadollahi M."/>
            <person name="Askin M."/>
            <person name="Barry K."/>
            <person name="Battaglia E."/>
            <person name="Bayram O."/>
            <person name="Benocci T."/>
            <person name="Braus-Stromeyer S.A."/>
            <person name="Caldana C."/>
            <person name="Canovas D."/>
            <person name="Cerqueira G.C."/>
            <person name="Chen F."/>
            <person name="Chen W."/>
            <person name="Choi C."/>
            <person name="Clum A."/>
            <person name="Dos Santos R.A."/>
            <person name="Damasio A.R."/>
            <person name="Diallinas G."/>
            <person name="Emri T."/>
            <person name="Fekete E."/>
            <person name="Flipphi M."/>
            <person name="Freyberg S."/>
            <person name="Gallo A."/>
            <person name="Gournas C."/>
            <person name="Habgood R."/>
            <person name="Hainaut M."/>
            <person name="Harispe M.L."/>
            <person name="Henrissat B."/>
            <person name="Hilden K.S."/>
            <person name="Hope R."/>
            <person name="Hossain A."/>
            <person name="Karabika E."/>
            <person name="Karaffa L."/>
            <person name="Karanyi Z."/>
            <person name="Krasevec N."/>
            <person name="Kuo A."/>
            <person name="Kusch H."/>
            <person name="LaButti K."/>
            <person name="Lagendijk E.L."/>
            <person name="Lapidus A."/>
            <person name="Levasseur A."/>
            <person name="Lindquist E."/>
            <person name="Lipzen A."/>
            <person name="Logrieco A.F."/>
            <person name="MacCabe A."/>
            <person name="Maekelae M.R."/>
            <person name="Malavazi I."/>
            <person name="Melin P."/>
            <person name="Meyer V."/>
            <person name="Mielnichuk N."/>
            <person name="Miskei M."/>
            <person name="Molnar A.P."/>
            <person name="Mule G."/>
            <person name="Ngan C.Y."/>
            <person name="Orejas M."/>
            <person name="Orosz E."/>
            <person name="Ouedraogo J.P."/>
            <person name="Overkamp K.M."/>
            <person name="Park H.-S."/>
            <person name="Perrone G."/>
            <person name="Piumi F."/>
            <person name="Punt P.J."/>
            <person name="Ram A.F."/>
            <person name="Ramon A."/>
            <person name="Rauscher S."/>
            <person name="Record E."/>
            <person name="Riano-Pachon D.M."/>
            <person name="Robert V."/>
            <person name="Roehrig J."/>
            <person name="Ruller R."/>
            <person name="Salamov A."/>
            <person name="Salih N.S."/>
            <person name="Samson R.A."/>
            <person name="Sandor E."/>
            <person name="Sanguinetti M."/>
            <person name="Schuetze T."/>
            <person name="Sepcic K."/>
            <person name="Shelest E."/>
            <person name="Sherlock G."/>
            <person name="Sophianopoulou V."/>
            <person name="Squina F.M."/>
            <person name="Sun H."/>
            <person name="Susca A."/>
            <person name="Todd R.B."/>
            <person name="Tsang A."/>
            <person name="Unkles S.E."/>
            <person name="van de Wiele N."/>
            <person name="van Rossen-Uffink D."/>
            <person name="Oliveira J.V."/>
            <person name="Vesth T.C."/>
            <person name="Visser J."/>
            <person name="Yu J.-H."/>
            <person name="Zhou M."/>
            <person name="Andersen M.R."/>
            <person name="Archer D.B."/>
            <person name="Baker S.E."/>
            <person name="Benoit I."/>
            <person name="Brakhage A.A."/>
            <person name="Braus G.H."/>
            <person name="Fischer R."/>
            <person name="Frisvad J.C."/>
            <person name="Goldman G.H."/>
            <person name="Houbraken J."/>
            <person name="Oakley B."/>
            <person name="Pocsi I."/>
            <person name="Scazzocchio C."/>
            <person name="Seiboth B."/>
            <person name="vanKuyk P.A."/>
            <person name="Wortman J."/>
            <person name="Dyer P.S."/>
            <person name="Grigoriev I.V."/>
        </authorList>
    </citation>
    <scope>NUCLEOTIDE SEQUENCE [LARGE SCALE GENOMIC DNA]</scope>
    <source>
        <strain evidence="4">CBS 134.48</strain>
    </source>
</reference>
<dbReference type="GO" id="GO:0043386">
    <property type="term" value="P:mycotoxin biosynthetic process"/>
    <property type="evidence" value="ECO:0007669"/>
    <property type="project" value="InterPro"/>
</dbReference>
<dbReference type="AlphaFoldDB" id="A0A1L9MRW7"/>
<keyword evidence="2" id="KW-1133">Transmembrane helix</keyword>
<evidence type="ECO:0008006" key="5">
    <source>
        <dbReference type="Google" id="ProtNLM"/>
    </source>
</evidence>
<accession>A0A1L9MRW7</accession>
<dbReference type="OMA" id="NDENIMV"/>
<organism evidence="3 4">
    <name type="scientific">Aspergillus tubingensis (strain CBS 134.48)</name>
    <dbReference type="NCBI Taxonomy" id="767770"/>
    <lineage>
        <taxon>Eukaryota</taxon>
        <taxon>Fungi</taxon>
        <taxon>Dikarya</taxon>
        <taxon>Ascomycota</taxon>
        <taxon>Pezizomycotina</taxon>
        <taxon>Eurotiomycetes</taxon>
        <taxon>Eurotiomycetidae</taxon>
        <taxon>Eurotiales</taxon>
        <taxon>Aspergillaceae</taxon>
        <taxon>Aspergillus</taxon>
        <taxon>Aspergillus subgen. Circumdati</taxon>
    </lineage>
</organism>
<sequence length="286" mass="33405">METSSDYSMEKPLIYKPVSQDDRTDSMSANSSEQDTFQYRKSRRWTSYLKYLAVIGLLLLLYSFVIVTLTINIANKNRRFGQRFLKTPVDSKYIVYEPHVMEQWEDRVDEPVVYFSDEPNEQVDKNWHELFEHQNIGVNPDLMREMGREDEGIQLPDGTYYGSIMVFHHLHCLKNLYHALNPDYYGLNNQTEEEKASWKDHTTHCLHMLKEAVMCQGDTTVLTMMWADYRLRPIGNLTSPHECVNWDRLMEWVVPNSRDLAKEGWLVHPKFGPVVVDGHLGVGPIG</sequence>
<keyword evidence="2" id="KW-0472">Membrane</keyword>
<proteinExistence type="inferred from homology"/>
<dbReference type="PANTHER" id="PTHR33365">
    <property type="entry name" value="YALI0B05434P"/>
    <property type="match status" value="1"/>
</dbReference>
<evidence type="ECO:0000313" key="4">
    <source>
        <dbReference type="Proteomes" id="UP000184304"/>
    </source>
</evidence>
<dbReference type="OrthoDB" id="3687641at2759"/>
<protein>
    <recommendedName>
        <fullName evidence="5">Tat pathway signal sequence</fullName>
    </recommendedName>
</protein>
<keyword evidence="2" id="KW-0812">Transmembrane</keyword>
<dbReference type="EMBL" id="KV878208">
    <property type="protein sequence ID" value="OJI79791.1"/>
    <property type="molecule type" value="Genomic_DNA"/>
</dbReference>
<dbReference type="VEuPathDB" id="FungiDB:ASPTUDRAFT_48498"/>
<comment type="similarity">
    <text evidence="1">Belongs to the ustYa family.</text>
</comment>
<name>A0A1L9MRW7_ASPTC</name>
<dbReference type="InterPro" id="IPR021765">
    <property type="entry name" value="UstYa-like"/>
</dbReference>
<dbReference type="Proteomes" id="UP000184304">
    <property type="component" value="Unassembled WGS sequence"/>
</dbReference>
<dbReference type="PANTHER" id="PTHR33365:SF12">
    <property type="entry name" value="TAT PATHWAY SIGNAL SEQUENCE"/>
    <property type="match status" value="1"/>
</dbReference>
<dbReference type="Pfam" id="PF11807">
    <property type="entry name" value="UstYa"/>
    <property type="match status" value="1"/>
</dbReference>
<keyword evidence="4" id="KW-1185">Reference proteome</keyword>
<evidence type="ECO:0000256" key="2">
    <source>
        <dbReference type="SAM" id="Phobius"/>
    </source>
</evidence>
<evidence type="ECO:0000313" key="3">
    <source>
        <dbReference type="EMBL" id="OJI79791.1"/>
    </source>
</evidence>
<evidence type="ECO:0000256" key="1">
    <source>
        <dbReference type="ARBA" id="ARBA00035112"/>
    </source>
</evidence>
<feature type="transmembrane region" description="Helical" evidence="2">
    <location>
        <begin position="51"/>
        <end position="74"/>
    </location>
</feature>